<evidence type="ECO:0000313" key="5">
    <source>
        <dbReference type="Proteomes" id="UP000305541"/>
    </source>
</evidence>
<dbReference type="OrthoDB" id="2151402at2"/>
<dbReference type="GO" id="GO:0016020">
    <property type="term" value="C:membrane"/>
    <property type="evidence" value="ECO:0007669"/>
    <property type="project" value="UniProtKB-SubCell"/>
</dbReference>
<dbReference type="Proteomes" id="UP000305541">
    <property type="component" value="Unassembled WGS sequence"/>
</dbReference>
<gene>
    <name evidence="4" type="ORF">FEZ51_03915</name>
</gene>
<evidence type="ECO:0000259" key="3">
    <source>
        <dbReference type="Pfam" id="PF00144"/>
    </source>
</evidence>
<accession>A0A5R9BWX8</accession>
<evidence type="ECO:0000256" key="2">
    <source>
        <dbReference type="ARBA" id="ARBA00023136"/>
    </source>
</evidence>
<evidence type="ECO:0000313" key="4">
    <source>
        <dbReference type="EMBL" id="TLQ04793.1"/>
    </source>
</evidence>
<dbReference type="SUPFAM" id="SSF56601">
    <property type="entry name" value="beta-lactamase/transpeptidase-like"/>
    <property type="match status" value="1"/>
</dbReference>
<name>A0A5R9BWX8_9LACO</name>
<organism evidence="4 5">
    <name type="scientific">Pediococcus stilesii</name>
    <dbReference type="NCBI Taxonomy" id="331679"/>
    <lineage>
        <taxon>Bacteria</taxon>
        <taxon>Bacillati</taxon>
        <taxon>Bacillota</taxon>
        <taxon>Bacilli</taxon>
        <taxon>Lactobacillales</taxon>
        <taxon>Lactobacillaceae</taxon>
        <taxon>Pediococcus</taxon>
    </lineage>
</organism>
<dbReference type="RefSeq" id="WP_138474082.1">
    <property type="nucleotide sequence ID" value="NZ_VBTH01000005.1"/>
</dbReference>
<dbReference type="InterPro" id="IPR001466">
    <property type="entry name" value="Beta-lactam-related"/>
</dbReference>
<sequence length="373" mass="41858">MKKLILTISGMALFIIMVTLVINLNGQNKSVRLKAETNKNISNKKSTNNNSMLEKKLKGTNFSGSVIIVKNGKTIDSYTRGEKNRNTHANNTDSTSFEINSLQKSLTAGLVMEQVKKGKIKLTDKVSKFFPELPGSKEIMIRNLLDMTSGLSMKSLKLTGDSISSKALLNVITHKVIFNPEKLGAWNYQPVNFVILAEIVEKVTGQKYEKLFKDTYINRLGLNETEMAYRDYKSTKKASGYIVRNEDGNLKYSLQTPNGATIFSELGTGQVYMSVTDFYKALSVLLDGKLLNEKNKSELFKSNVENKARYYSGLYTSKNNTYKYANGYGSGFENHVRISLDGKTAVVMFSNNRYVKNDGLAKKFNEIADEFLK</sequence>
<proteinExistence type="predicted"/>
<reference evidence="4 5" key="1">
    <citation type="submission" date="2019-05" db="EMBL/GenBank/DDBJ databases">
        <title>The metagenome of a microbial culture collection derived from dairy environment covers the genomic content of the human microbiome.</title>
        <authorList>
            <person name="Roder T."/>
            <person name="Wuthrich D."/>
            <person name="Sattari Z."/>
            <person name="Von Ah U."/>
            <person name="Bar C."/>
            <person name="Ronchi F."/>
            <person name="Macpherson A.J."/>
            <person name="Ganal-Vonarburg S.C."/>
            <person name="Bruggmann R."/>
            <person name="Vergeres G."/>
        </authorList>
    </citation>
    <scope>NUCLEOTIDE SEQUENCE [LARGE SCALE GENOMIC DNA]</scope>
    <source>
        <strain evidence="4 5">FAM 18815</strain>
    </source>
</reference>
<comment type="caution">
    <text evidence="4">The sequence shown here is derived from an EMBL/GenBank/DDBJ whole genome shotgun (WGS) entry which is preliminary data.</text>
</comment>
<dbReference type="Gene3D" id="3.40.710.10">
    <property type="entry name" value="DD-peptidase/beta-lactamase superfamily"/>
    <property type="match status" value="1"/>
</dbReference>
<comment type="subcellular location">
    <subcellularLocation>
        <location evidence="1">Membrane</location>
    </subcellularLocation>
</comment>
<protein>
    <submittedName>
        <fullName evidence="4">Beta-lactamase family protein</fullName>
    </submittedName>
</protein>
<evidence type="ECO:0000256" key="1">
    <source>
        <dbReference type="ARBA" id="ARBA00004370"/>
    </source>
</evidence>
<dbReference type="InterPro" id="IPR050491">
    <property type="entry name" value="AmpC-like"/>
</dbReference>
<dbReference type="Pfam" id="PF00144">
    <property type="entry name" value="Beta-lactamase"/>
    <property type="match status" value="1"/>
</dbReference>
<dbReference type="PANTHER" id="PTHR46825:SF11">
    <property type="entry name" value="PENICILLIN-BINDING PROTEIN 4"/>
    <property type="match status" value="1"/>
</dbReference>
<dbReference type="InterPro" id="IPR012338">
    <property type="entry name" value="Beta-lactam/transpept-like"/>
</dbReference>
<feature type="domain" description="Beta-lactamase-related" evidence="3">
    <location>
        <begin position="63"/>
        <end position="355"/>
    </location>
</feature>
<dbReference type="PANTHER" id="PTHR46825">
    <property type="entry name" value="D-ALANYL-D-ALANINE-CARBOXYPEPTIDASE/ENDOPEPTIDASE AMPH"/>
    <property type="match status" value="1"/>
</dbReference>
<dbReference type="AlphaFoldDB" id="A0A5R9BWX8"/>
<keyword evidence="2" id="KW-0472">Membrane</keyword>
<dbReference type="EMBL" id="VBTH01000005">
    <property type="protein sequence ID" value="TLQ04793.1"/>
    <property type="molecule type" value="Genomic_DNA"/>
</dbReference>